<gene>
    <name evidence="2" type="ORF">BRARA_I02042</name>
</gene>
<accession>A0A397Y3B3</accession>
<dbReference type="EMBL" id="CM010636">
    <property type="protein sequence ID" value="RID45300.1"/>
    <property type="molecule type" value="Genomic_DNA"/>
</dbReference>
<sequence>MAGVGLFSLIFFLFVCVEKENLCLYGHPSELWEVNETLILPLDSIRFLRNPPWMLNELCWTNLWAQRCWNRGGCSVEKCGENGVGHSSGMLLQRGAGDWNEVFGDGGGSERSCDASGENREDLRLWTGDACLLCLITKWRRLMSRQKLKMCILLCPK</sequence>
<name>A0A397Y3B3_BRACM</name>
<evidence type="ECO:0000256" key="1">
    <source>
        <dbReference type="SAM" id="SignalP"/>
    </source>
</evidence>
<dbReference type="Proteomes" id="UP000264353">
    <property type="component" value="Chromosome A9"/>
</dbReference>
<reference evidence="2 3" key="1">
    <citation type="submission" date="2018-06" db="EMBL/GenBank/DDBJ databases">
        <title>WGS assembly of Brassica rapa FPsc.</title>
        <authorList>
            <person name="Bowman J."/>
            <person name="Kohchi T."/>
            <person name="Yamato K."/>
            <person name="Jenkins J."/>
            <person name="Shu S."/>
            <person name="Ishizaki K."/>
            <person name="Yamaoka S."/>
            <person name="Nishihama R."/>
            <person name="Nakamura Y."/>
            <person name="Berger F."/>
            <person name="Adam C."/>
            <person name="Aki S."/>
            <person name="Althoff F."/>
            <person name="Araki T."/>
            <person name="Arteaga-Vazquez M."/>
            <person name="Balasubrmanian S."/>
            <person name="Bauer D."/>
            <person name="Boehm C."/>
            <person name="Briginshaw L."/>
            <person name="Caballero-Perez J."/>
            <person name="Catarino B."/>
            <person name="Chen F."/>
            <person name="Chiyoda S."/>
            <person name="Chovatia M."/>
            <person name="Davies K."/>
            <person name="Delmans M."/>
            <person name="Demura T."/>
            <person name="Dierschke T."/>
            <person name="Dolan L."/>
            <person name="Dorantes-Acosta A."/>
            <person name="Eklund D."/>
            <person name="Florent S."/>
            <person name="Flores-Sandoval E."/>
            <person name="Fujiyama A."/>
            <person name="Fukuzawa H."/>
            <person name="Galik B."/>
            <person name="Grimanelli D."/>
            <person name="Grimwood J."/>
            <person name="Grossniklaus U."/>
            <person name="Hamada T."/>
            <person name="Haseloff J."/>
            <person name="Hetherington A."/>
            <person name="Higo A."/>
            <person name="Hirakawa Y."/>
            <person name="Hundley H."/>
            <person name="Ikeda Y."/>
            <person name="Inoue K."/>
            <person name="Inoue S."/>
            <person name="Ishida S."/>
            <person name="Jia Q."/>
            <person name="Kakita M."/>
            <person name="Kanazawa T."/>
            <person name="Kawai Y."/>
            <person name="Kawashima T."/>
            <person name="Kennedy M."/>
            <person name="Kinose K."/>
            <person name="Kinoshita T."/>
            <person name="Kohara Y."/>
            <person name="Koide E."/>
            <person name="Komatsu K."/>
            <person name="Kopischke S."/>
            <person name="Kubo M."/>
            <person name="Kyozuka J."/>
            <person name="Lagercrantz U."/>
            <person name="Lin S."/>
            <person name="Lindquist E."/>
            <person name="Lipzen A."/>
            <person name="Lu C."/>
            <person name="Luna E."/>
            <person name="Martienssen R."/>
            <person name="Minamino N."/>
            <person name="Mizutani M."/>
            <person name="Mizutani M."/>
            <person name="Mochizuki N."/>
            <person name="Monte I."/>
            <person name="Mosher R."/>
            <person name="Nagasaki H."/>
            <person name="Nakagami H."/>
            <person name="Naramoto S."/>
            <person name="Nishitani K."/>
            <person name="Ohtani M."/>
            <person name="Okamoto T."/>
            <person name="Okumura M."/>
            <person name="Phillips J."/>
            <person name="Pollak B."/>
            <person name="Reinders A."/>
            <person name="Roevekamp M."/>
            <person name="Sano R."/>
            <person name="Sawa S."/>
            <person name="Schmid M."/>
            <person name="Shirakawa M."/>
            <person name="Solano R."/>
            <person name="Spunde A."/>
            <person name="Suetsugu N."/>
            <person name="Sugano S."/>
            <person name="Sugiyama A."/>
            <person name="Sun R."/>
            <person name="Suzuki Y."/>
            <person name="Takenaka M."/>
            <person name="Takezawa D."/>
            <person name="Tomogane H."/>
            <person name="Tsuzuki M."/>
            <person name="Ueda T."/>
            <person name="Umeda M."/>
            <person name="Ward J."/>
            <person name="Watanabe Y."/>
            <person name="Yazaki K."/>
            <person name="Yokoyama R."/>
            <person name="Yoshitake Y."/>
            <person name="Yotsui I."/>
            <person name="Zachgo S."/>
            <person name="Schmutz J."/>
        </authorList>
    </citation>
    <scope>NUCLEOTIDE SEQUENCE [LARGE SCALE GENOMIC DNA]</scope>
    <source>
        <strain evidence="3">cv. B-3</strain>
    </source>
</reference>
<dbReference type="AlphaFoldDB" id="A0A397Y3B3"/>
<keyword evidence="1" id="KW-0732">Signal</keyword>
<evidence type="ECO:0000313" key="2">
    <source>
        <dbReference type="EMBL" id="RID45300.1"/>
    </source>
</evidence>
<proteinExistence type="predicted"/>
<feature type="signal peptide" evidence="1">
    <location>
        <begin position="1"/>
        <end position="19"/>
    </location>
</feature>
<feature type="chain" id="PRO_5017433755" evidence="1">
    <location>
        <begin position="20"/>
        <end position="157"/>
    </location>
</feature>
<evidence type="ECO:0000313" key="3">
    <source>
        <dbReference type="Proteomes" id="UP000264353"/>
    </source>
</evidence>
<organism evidence="2 3">
    <name type="scientific">Brassica campestris</name>
    <name type="common">Field mustard</name>
    <dbReference type="NCBI Taxonomy" id="3711"/>
    <lineage>
        <taxon>Eukaryota</taxon>
        <taxon>Viridiplantae</taxon>
        <taxon>Streptophyta</taxon>
        <taxon>Embryophyta</taxon>
        <taxon>Tracheophyta</taxon>
        <taxon>Spermatophyta</taxon>
        <taxon>Magnoliopsida</taxon>
        <taxon>eudicotyledons</taxon>
        <taxon>Gunneridae</taxon>
        <taxon>Pentapetalae</taxon>
        <taxon>rosids</taxon>
        <taxon>malvids</taxon>
        <taxon>Brassicales</taxon>
        <taxon>Brassicaceae</taxon>
        <taxon>Brassiceae</taxon>
        <taxon>Brassica</taxon>
    </lineage>
</organism>
<protein>
    <submittedName>
        <fullName evidence="2">Uncharacterized protein</fullName>
    </submittedName>
</protein>